<sequence length="156" mass="17701">MRAGPKTGSQPGLTSKCRVRKGRDKHGFNSLLAQRRGWVGGLFGREDPEIQHHQVCCSTCSLTFLRSKIFLGLPAGRYRKIRERERERCVALTQDGMSALRNQGYGRVPRYSLFSLRVVIGRQNLILEPWHHLAAKTRKTGSLDEFEQALFAVSSF</sequence>
<organism evidence="1 2">
    <name type="scientific">Coniella lustricola</name>
    <dbReference type="NCBI Taxonomy" id="2025994"/>
    <lineage>
        <taxon>Eukaryota</taxon>
        <taxon>Fungi</taxon>
        <taxon>Dikarya</taxon>
        <taxon>Ascomycota</taxon>
        <taxon>Pezizomycotina</taxon>
        <taxon>Sordariomycetes</taxon>
        <taxon>Sordariomycetidae</taxon>
        <taxon>Diaporthales</taxon>
        <taxon>Schizoparmaceae</taxon>
        <taxon>Coniella</taxon>
    </lineage>
</organism>
<dbReference type="InParanoid" id="A0A2T3A971"/>
<name>A0A2T3A971_9PEZI</name>
<gene>
    <name evidence="1" type="ORF">BD289DRAFT_243835</name>
</gene>
<evidence type="ECO:0000313" key="2">
    <source>
        <dbReference type="Proteomes" id="UP000241462"/>
    </source>
</evidence>
<reference evidence="1 2" key="1">
    <citation type="journal article" date="2018" name="Mycol. Prog.">
        <title>Coniella lustricola, a new species from submerged detritus.</title>
        <authorList>
            <person name="Raudabaugh D.B."/>
            <person name="Iturriaga T."/>
            <person name="Carver A."/>
            <person name="Mondo S."/>
            <person name="Pangilinan J."/>
            <person name="Lipzen A."/>
            <person name="He G."/>
            <person name="Amirebrahimi M."/>
            <person name="Grigoriev I.V."/>
            <person name="Miller A.N."/>
        </authorList>
    </citation>
    <scope>NUCLEOTIDE SEQUENCE [LARGE SCALE GENOMIC DNA]</scope>
    <source>
        <strain evidence="1 2">B22-T-1</strain>
    </source>
</reference>
<keyword evidence="2" id="KW-1185">Reference proteome</keyword>
<dbReference type="AlphaFoldDB" id="A0A2T3A971"/>
<protein>
    <submittedName>
        <fullName evidence="1">Uncharacterized protein</fullName>
    </submittedName>
</protein>
<dbReference type="Proteomes" id="UP000241462">
    <property type="component" value="Unassembled WGS sequence"/>
</dbReference>
<accession>A0A2T3A971</accession>
<evidence type="ECO:0000313" key="1">
    <source>
        <dbReference type="EMBL" id="PSR87103.1"/>
    </source>
</evidence>
<proteinExistence type="predicted"/>
<dbReference type="EMBL" id="KZ678433">
    <property type="protein sequence ID" value="PSR87103.1"/>
    <property type="molecule type" value="Genomic_DNA"/>
</dbReference>